<keyword evidence="3" id="KW-1185">Reference proteome</keyword>
<comment type="caution">
    <text evidence="2">The sequence shown here is derived from an EMBL/GenBank/DDBJ whole genome shotgun (WGS) entry which is preliminary data.</text>
</comment>
<dbReference type="AlphaFoldDB" id="A0A8H7BPT3"/>
<dbReference type="PANTHER" id="PTHR13156">
    <property type="entry name" value="NADH-UBIQUINONE OXIDOREDUCTASE 13 KD-A SUBUNIT"/>
    <property type="match status" value="1"/>
</dbReference>
<dbReference type="OrthoDB" id="307899at2759"/>
<dbReference type="PANTHER" id="PTHR13156:SF0">
    <property type="entry name" value="NADH DEHYDROGENASE [UBIQUINONE] IRON-SULFUR PROTEIN 6, MITOCHONDRIAL"/>
    <property type="match status" value="1"/>
</dbReference>
<dbReference type="Gene3D" id="2.60.260.40">
    <property type="entry name" value="q5lls5 like domains"/>
    <property type="match status" value="1"/>
</dbReference>
<protein>
    <recommendedName>
        <fullName evidence="1">Zinc finger CHCC-type domain-containing protein</fullName>
    </recommendedName>
</protein>
<feature type="domain" description="Zinc finger CHCC-type" evidence="1">
    <location>
        <begin position="88"/>
        <end position="124"/>
    </location>
</feature>
<dbReference type="GO" id="GO:0005739">
    <property type="term" value="C:mitochondrion"/>
    <property type="evidence" value="ECO:0007669"/>
    <property type="project" value="GOC"/>
</dbReference>
<dbReference type="InterPro" id="IPR019401">
    <property type="entry name" value="Znf_CHCC"/>
</dbReference>
<evidence type="ECO:0000313" key="3">
    <source>
        <dbReference type="Proteomes" id="UP000605846"/>
    </source>
</evidence>
<dbReference type="GO" id="GO:0006120">
    <property type="term" value="P:mitochondrial electron transport, NADH to ubiquinone"/>
    <property type="evidence" value="ECO:0007669"/>
    <property type="project" value="TreeGrafter"/>
</dbReference>
<dbReference type="FunFam" id="2.60.260.40:FF:000003">
    <property type="entry name" value="NADH dehydrogenase [ubiquinone] iron-sulfur protein 6, mitochondrial"/>
    <property type="match status" value="1"/>
</dbReference>
<dbReference type="Proteomes" id="UP000605846">
    <property type="component" value="Unassembled WGS sequence"/>
</dbReference>
<proteinExistence type="predicted"/>
<accession>A0A8H7BPT3</accession>
<evidence type="ECO:0000259" key="1">
    <source>
        <dbReference type="Pfam" id="PF10276"/>
    </source>
</evidence>
<evidence type="ECO:0000313" key="2">
    <source>
        <dbReference type="EMBL" id="KAF7727504.1"/>
    </source>
</evidence>
<reference evidence="2" key="1">
    <citation type="submission" date="2020-01" db="EMBL/GenBank/DDBJ databases">
        <title>Genome Sequencing of Three Apophysomyces-Like Fungal Strains Confirms a Novel Fungal Genus in the Mucoromycota with divergent Burkholderia-like Endosymbiotic Bacteria.</title>
        <authorList>
            <person name="Stajich J.E."/>
            <person name="Macias A.M."/>
            <person name="Carter-House D."/>
            <person name="Lovett B."/>
            <person name="Kasson L.R."/>
            <person name="Berry K."/>
            <person name="Grigoriev I."/>
            <person name="Chang Y."/>
            <person name="Spatafora J."/>
            <person name="Kasson M.T."/>
        </authorList>
    </citation>
    <scope>NUCLEOTIDE SEQUENCE</scope>
    <source>
        <strain evidence="2">NRRL A-21654</strain>
    </source>
</reference>
<dbReference type="EMBL" id="JABAYA010000055">
    <property type="protein sequence ID" value="KAF7727504.1"/>
    <property type="molecule type" value="Genomic_DNA"/>
</dbReference>
<dbReference type="Pfam" id="PF10276">
    <property type="entry name" value="zf-CHCC"/>
    <property type="match status" value="1"/>
</dbReference>
<name>A0A8H7BPT3_9FUNG</name>
<organism evidence="2 3">
    <name type="scientific">Apophysomyces ossiformis</name>
    <dbReference type="NCBI Taxonomy" id="679940"/>
    <lineage>
        <taxon>Eukaryota</taxon>
        <taxon>Fungi</taxon>
        <taxon>Fungi incertae sedis</taxon>
        <taxon>Mucoromycota</taxon>
        <taxon>Mucoromycotina</taxon>
        <taxon>Mucoromycetes</taxon>
        <taxon>Mucorales</taxon>
        <taxon>Mucorineae</taxon>
        <taxon>Mucoraceae</taxon>
        <taxon>Apophysomyces</taxon>
    </lineage>
</organism>
<gene>
    <name evidence="2" type="ORF">EC973_007482</name>
</gene>
<sequence>MFPRTFTSAARLRAFSRAYTTSLQPAAKSVVPTAEQAANRAVTWSKSQRPKAEAMAGPRFEQTDITTQPNAMAAIDLIAEEPIRFVAQRIASCDGGGGPLGHPKVYINLDKPGAHACGYCGVRFQQEHHHH</sequence>